<dbReference type="Proteomes" id="UP000077315">
    <property type="component" value="Unassembled WGS sequence"/>
</dbReference>
<evidence type="ECO:0000256" key="3">
    <source>
        <dbReference type="ARBA" id="ARBA00022691"/>
    </source>
</evidence>
<accession>A0A163EQW2</accession>
<protein>
    <recommendedName>
        <fullName evidence="6">SAM-dependent MTase RsmB/NOP-type domain-containing protein</fullName>
    </recommendedName>
</protein>
<feature type="binding site" evidence="5">
    <location>
        <position position="192"/>
    </location>
    <ligand>
        <name>S-adenosyl-L-methionine</name>
        <dbReference type="ChEBI" id="CHEBI:59789"/>
    </ligand>
</feature>
<dbReference type="GO" id="GO:0001510">
    <property type="term" value="P:RNA methylation"/>
    <property type="evidence" value="ECO:0007669"/>
    <property type="project" value="InterPro"/>
</dbReference>
<organism evidence="7 8">
    <name type="scientific">Phycomyces blakesleeanus (strain ATCC 8743b / DSM 1359 / FGSC 10004 / NBRC 33097 / NRRL 1555)</name>
    <dbReference type="NCBI Taxonomy" id="763407"/>
    <lineage>
        <taxon>Eukaryota</taxon>
        <taxon>Fungi</taxon>
        <taxon>Fungi incertae sedis</taxon>
        <taxon>Mucoromycota</taxon>
        <taxon>Mucoromycotina</taxon>
        <taxon>Mucoromycetes</taxon>
        <taxon>Mucorales</taxon>
        <taxon>Phycomycetaceae</taxon>
        <taxon>Phycomyces</taxon>
    </lineage>
</organism>
<dbReference type="GO" id="GO:0003723">
    <property type="term" value="F:RNA binding"/>
    <property type="evidence" value="ECO:0007669"/>
    <property type="project" value="UniProtKB-UniRule"/>
</dbReference>
<dbReference type="PRINTS" id="PR02008">
    <property type="entry name" value="RCMTFAMILY"/>
</dbReference>
<dbReference type="PROSITE" id="PS51686">
    <property type="entry name" value="SAM_MT_RSMB_NOP"/>
    <property type="match status" value="1"/>
</dbReference>
<keyword evidence="3 5" id="KW-0949">S-adenosyl-L-methionine</keyword>
<evidence type="ECO:0000259" key="6">
    <source>
        <dbReference type="PROSITE" id="PS51686"/>
    </source>
</evidence>
<comment type="similarity">
    <text evidence="5">Belongs to the class I-like SAM-binding methyltransferase superfamily. RsmB/NOP family.</text>
</comment>
<keyword evidence="2 5" id="KW-0808">Transferase</keyword>
<dbReference type="SUPFAM" id="SSF53335">
    <property type="entry name" value="S-adenosyl-L-methionine-dependent methyltransferases"/>
    <property type="match status" value="1"/>
</dbReference>
<dbReference type="EMBL" id="KV440971">
    <property type="protein sequence ID" value="OAD80930.1"/>
    <property type="molecule type" value="Genomic_DNA"/>
</dbReference>
<feature type="binding site" evidence="5">
    <location>
        <position position="164"/>
    </location>
    <ligand>
        <name>S-adenosyl-L-methionine</name>
        <dbReference type="ChEBI" id="CHEBI:59789"/>
    </ligand>
</feature>
<keyword evidence="8" id="KW-1185">Reference proteome</keyword>
<dbReference type="PANTHER" id="PTHR22807">
    <property type="entry name" value="NOP2 YEAST -RELATED NOL1/NOP2/FMU SUN DOMAIN-CONTAINING"/>
    <property type="match status" value="1"/>
</dbReference>
<dbReference type="Pfam" id="PF01189">
    <property type="entry name" value="Methyltr_RsmB-F"/>
    <property type="match status" value="2"/>
</dbReference>
<dbReference type="PRINTS" id="PR02010">
    <property type="entry name" value="RCMT9"/>
</dbReference>
<evidence type="ECO:0000256" key="4">
    <source>
        <dbReference type="ARBA" id="ARBA00022884"/>
    </source>
</evidence>
<keyword evidence="1 5" id="KW-0489">Methyltransferase</keyword>
<dbReference type="InterPro" id="IPR001678">
    <property type="entry name" value="MeTrfase_RsmB-F_NOP2_dom"/>
</dbReference>
<dbReference type="Gene3D" id="3.40.50.150">
    <property type="entry name" value="Vaccinia Virus protein VP39"/>
    <property type="match status" value="1"/>
</dbReference>
<dbReference type="InterPro" id="IPR049560">
    <property type="entry name" value="MeTrfase_RsmB-F_NOP2_cat"/>
</dbReference>
<dbReference type="OrthoDB" id="6093671at2759"/>
<dbReference type="GeneID" id="28999850"/>
<feature type="domain" description="SAM-dependent MTase RsmB/NOP-type" evidence="6">
    <location>
        <begin position="42"/>
        <end position="400"/>
    </location>
</feature>
<gene>
    <name evidence="7" type="ORF">PHYBLDRAFT_184486</name>
</gene>
<evidence type="ECO:0000256" key="1">
    <source>
        <dbReference type="ARBA" id="ARBA00022603"/>
    </source>
</evidence>
<dbReference type="PANTHER" id="PTHR22807:SF16">
    <property type="entry name" value="SAM-DEPENDENT MTASE RSMB_NOP-TYPE DOMAIN-CONTAINING PROTEIN"/>
    <property type="match status" value="1"/>
</dbReference>
<evidence type="ECO:0000313" key="8">
    <source>
        <dbReference type="Proteomes" id="UP000077315"/>
    </source>
</evidence>
<reference evidence="8" key="1">
    <citation type="submission" date="2015-06" db="EMBL/GenBank/DDBJ databases">
        <title>Expansion of signal transduction pathways in fungi by whole-genome duplication.</title>
        <authorList>
            <consortium name="DOE Joint Genome Institute"/>
            <person name="Corrochano L.M."/>
            <person name="Kuo A."/>
            <person name="Marcet-Houben M."/>
            <person name="Polaino S."/>
            <person name="Salamov A."/>
            <person name="Villalobos J.M."/>
            <person name="Alvarez M.I."/>
            <person name="Avalos J."/>
            <person name="Benito E.P."/>
            <person name="Benoit I."/>
            <person name="Burger G."/>
            <person name="Camino L.P."/>
            <person name="Canovas D."/>
            <person name="Cerda-Olmedo E."/>
            <person name="Cheng J.-F."/>
            <person name="Dominguez A."/>
            <person name="Elias M."/>
            <person name="Eslava A.P."/>
            <person name="Glaser F."/>
            <person name="Grimwood J."/>
            <person name="Gutierrez G."/>
            <person name="Heitman J."/>
            <person name="Henrissat B."/>
            <person name="Iturriaga E.A."/>
            <person name="Lang B.F."/>
            <person name="Lavin J.L."/>
            <person name="Lee S."/>
            <person name="Li W."/>
            <person name="Lindquist E."/>
            <person name="Lopez-Garcia S."/>
            <person name="Luque E.M."/>
            <person name="Marcos A.T."/>
            <person name="Martin J."/>
            <person name="McCluskey K."/>
            <person name="Medina H.R."/>
            <person name="Miralles-Duran A."/>
            <person name="Miyazaki A."/>
            <person name="Munoz-Torres E."/>
            <person name="Oguiza J.A."/>
            <person name="Ohm R."/>
            <person name="Olmedo M."/>
            <person name="Orejas M."/>
            <person name="Ortiz-Castellanos L."/>
            <person name="Pisabarro A.G."/>
            <person name="Rodriguez-Romero J."/>
            <person name="Ruiz-Herrera J."/>
            <person name="Ruiz-Vazquez R."/>
            <person name="Sanz C."/>
            <person name="Schackwitz W."/>
            <person name="Schmutz J."/>
            <person name="Shahriari M."/>
            <person name="Shelest E."/>
            <person name="Silva-Franco F."/>
            <person name="Soanes D."/>
            <person name="Syed K."/>
            <person name="Tagua V.G."/>
            <person name="Talbot N.J."/>
            <person name="Thon M."/>
            <person name="De vries R.P."/>
            <person name="Wiebenga A."/>
            <person name="Yadav J.S."/>
            <person name="Braun E.L."/>
            <person name="Baker S."/>
            <person name="Garre V."/>
            <person name="Horwitz B."/>
            <person name="Torres-Martinez S."/>
            <person name="Idnurm A."/>
            <person name="Herrera-Estrella A."/>
            <person name="Gabaldon T."/>
            <person name="Grigoriev I.V."/>
        </authorList>
    </citation>
    <scope>NUCLEOTIDE SEQUENCE [LARGE SCALE GENOMIC DNA]</scope>
    <source>
        <strain evidence="8">NRRL 1555(-)</strain>
    </source>
</reference>
<feature type="active site" description="Nucleophile" evidence="5">
    <location>
        <position position="320"/>
    </location>
</feature>
<dbReference type="STRING" id="763407.A0A163EQW2"/>
<proteinExistence type="inferred from homology"/>
<dbReference type="CDD" id="cd02440">
    <property type="entry name" value="AdoMet_MTases"/>
    <property type="match status" value="1"/>
</dbReference>
<evidence type="ECO:0000313" key="7">
    <source>
        <dbReference type="EMBL" id="OAD80930.1"/>
    </source>
</evidence>
<keyword evidence="4 5" id="KW-0694">RNA-binding</keyword>
<evidence type="ECO:0000256" key="5">
    <source>
        <dbReference type="PROSITE-ProRule" id="PRU01023"/>
    </source>
</evidence>
<dbReference type="VEuPathDB" id="FungiDB:PHYBLDRAFT_184486"/>
<dbReference type="InterPro" id="IPR023267">
    <property type="entry name" value="RCMT"/>
</dbReference>
<dbReference type="InParanoid" id="A0A163EQW2"/>
<dbReference type="InterPro" id="IPR023269">
    <property type="entry name" value="RCMT_subfamily_9"/>
</dbReference>
<dbReference type="RefSeq" id="XP_018298970.1">
    <property type="nucleotide sequence ID" value="XM_018438944.1"/>
</dbReference>
<feature type="binding site" evidence="5">
    <location>
        <position position="258"/>
    </location>
    <ligand>
        <name>S-adenosyl-L-methionine</name>
        <dbReference type="ChEBI" id="CHEBI:59789"/>
    </ligand>
</feature>
<dbReference type="InterPro" id="IPR029063">
    <property type="entry name" value="SAM-dependent_MTases_sf"/>
</dbReference>
<sequence length="404" mass="45645">MSDITAVSPSDLDIDTDIDSGFDITNLPESFKRFLKDNDIDPRIYTVTKLPRFVRWNSHLDQSLLPTLDQLREQLKTQDVWKVQGLDGFFGFNLVKNGPRLFDIPAYKDHSLFGIDLSSAVAVEALCIEQDDHVLDVCCAPGAKLCMIANIIGQKGTGTVTGVDLAPHRLATCQSLLKKYRVGERARLFAADGTQFAIPAPSRLGSVVLGDVKLDEARPAKRRKTQKKAGNINPFWAPRMLRFDDMCPSRLYDKVLVDAECTHDGSISHIIKYEKWGWDTFEKNFMDKERLATISELQRNLMKQGWKMLKDDGLMVYSTCSLTIKQNEDNVAWFLAHYPDATLENVPCVEKLDIKLASIRRTDLKEATPEIQDAIQKSCVRFDPLTSRTSGFFLARFRKSSSTK</sequence>
<comment type="caution">
    <text evidence="5">Lacks conserved residue(s) required for the propagation of feature annotation.</text>
</comment>
<dbReference type="AlphaFoldDB" id="A0A163EQW2"/>
<dbReference type="GO" id="GO:0008173">
    <property type="term" value="F:RNA methyltransferase activity"/>
    <property type="evidence" value="ECO:0007669"/>
    <property type="project" value="InterPro"/>
</dbReference>
<evidence type="ECO:0000256" key="2">
    <source>
        <dbReference type="ARBA" id="ARBA00022679"/>
    </source>
</evidence>
<name>A0A163EQW2_PHYB8</name>